<dbReference type="PANTHER" id="PTHR13799:SF14">
    <property type="entry name" value="GTP CYCLOHYDROLASE 1 TYPE 2 HOMOLOG"/>
    <property type="match status" value="1"/>
</dbReference>
<organism evidence="5 6">
    <name type="scientific">Solirubrobacter deserti</name>
    <dbReference type="NCBI Taxonomy" id="2282478"/>
    <lineage>
        <taxon>Bacteria</taxon>
        <taxon>Bacillati</taxon>
        <taxon>Actinomycetota</taxon>
        <taxon>Thermoleophilia</taxon>
        <taxon>Solirubrobacterales</taxon>
        <taxon>Solirubrobacteraceae</taxon>
        <taxon>Solirubrobacter</taxon>
    </lineage>
</organism>
<proteinExistence type="inferred from homology"/>
<dbReference type="RefSeq" id="WP_270006273.1">
    <property type="nucleotide sequence ID" value="NZ_JAPCID010000009.1"/>
</dbReference>
<reference evidence="5" key="1">
    <citation type="submission" date="2022-10" db="EMBL/GenBank/DDBJ databases">
        <title>The WGS of Solirubrobacter sp. CPCC 204708.</title>
        <authorList>
            <person name="Jiang Z."/>
        </authorList>
    </citation>
    <scope>NUCLEOTIDE SEQUENCE</scope>
    <source>
        <strain evidence="5">CPCC 204708</strain>
    </source>
</reference>
<comment type="subunit">
    <text evidence="2">Homohexamer.</text>
</comment>
<gene>
    <name evidence="5" type="ORF">OJ962_07590</name>
</gene>
<dbReference type="SUPFAM" id="SSF102705">
    <property type="entry name" value="NIF3 (NGG1p interacting factor 3)-like"/>
    <property type="match status" value="1"/>
</dbReference>
<dbReference type="Gene3D" id="3.40.1390.30">
    <property type="entry name" value="NIF3 (NGG1p interacting factor 3)-like"/>
    <property type="match status" value="2"/>
</dbReference>
<name>A0ABT4RFN1_9ACTN</name>
<dbReference type="NCBIfam" id="TIGR00486">
    <property type="entry name" value="YbgI_SA1388"/>
    <property type="match status" value="1"/>
</dbReference>
<evidence type="ECO:0000256" key="4">
    <source>
        <dbReference type="ARBA" id="ARBA00022723"/>
    </source>
</evidence>
<keyword evidence="6" id="KW-1185">Reference proteome</keyword>
<dbReference type="Proteomes" id="UP001147700">
    <property type="component" value="Unassembled WGS sequence"/>
</dbReference>
<protein>
    <recommendedName>
        <fullName evidence="3">GTP cyclohydrolase 1 type 2 homolog</fullName>
    </recommendedName>
</protein>
<evidence type="ECO:0000256" key="2">
    <source>
        <dbReference type="ARBA" id="ARBA00011643"/>
    </source>
</evidence>
<evidence type="ECO:0000313" key="5">
    <source>
        <dbReference type="EMBL" id="MDA0137351.1"/>
    </source>
</evidence>
<evidence type="ECO:0000256" key="3">
    <source>
        <dbReference type="ARBA" id="ARBA00022112"/>
    </source>
</evidence>
<evidence type="ECO:0000313" key="6">
    <source>
        <dbReference type="Proteomes" id="UP001147700"/>
    </source>
</evidence>
<evidence type="ECO:0000256" key="1">
    <source>
        <dbReference type="ARBA" id="ARBA00006964"/>
    </source>
</evidence>
<dbReference type="PANTHER" id="PTHR13799">
    <property type="entry name" value="NGG1 INTERACTING FACTOR 3"/>
    <property type="match status" value="1"/>
</dbReference>
<dbReference type="Pfam" id="PF01784">
    <property type="entry name" value="DUF34_NIF3"/>
    <property type="match status" value="1"/>
</dbReference>
<keyword evidence="4" id="KW-0479">Metal-binding</keyword>
<dbReference type="InterPro" id="IPR002678">
    <property type="entry name" value="DUF34/NIF3"/>
</dbReference>
<dbReference type="EMBL" id="JAPCID010000009">
    <property type="protein sequence ID" value="MDA0137351.1"/>
    <property type="molecule type" value="Genomic_DNA"/>
</dbReference>
<comment type="caution">
    <text evidence="5">The sequence shown here is derived from an EMBL/GenBank/DDBJ whole genome shotgun (WGS) entry which is preliminary data.</text>
</comment>
<comment type="similarity">
    <text evidence="1">Belongs to the GTP cyclohydrolase I type 2/NIF3 family.</text>
</comment>
<accession>A0ABT4RFN1</accession>
<dbReference type="InterPro" id="IPR036069">
    <property type="entry name" value="DUF34/NIF3_sf"/>
</dbReference>
<sequence length="269" mass="28925">MPDDTNADRPKSRPANQMAQITDILSTLDELLKPSEFDDLGPNGLQVPGAEEVTRVVTGVSARRELHERAVELGAQLVLVHHGLFWKFHPTGLTPLVAERLRPLLVHDINLVAYHLPLDAHPEVGNNALLARALGCVERAPFGDYKGRAIGCRGRFPEPLTRDELGARVHAATGREPLLLGKSATGIRSIGIVSGSAADTLHEAAALGLDAFLTGEPREHITADAEELAMTFVAAGHYATETFGVRALGELLADRFGVDHVFVELSNPV</sequence>